<proteinExistence type="predicted"/>
<comment type="caution">
    <text evidence="3">The sequence shown here is derived from an EMBL/GenBank/DDBJ whole genome shotgun (WGS) entry which is preliminary data.</text>
</comment>
<dbReference type="Proteomes" id="UP001596417">
    <property type="component" value="Unassembled WGS sequence"/>
</dbReference>
<dbReference type="EMBL" id="JBHTAX010000001">
    <property type="protein sequence ID" value="MFC7191818.1"/>
    <property type="molecule type" value="Genomic_DNA"/>
</dbReference>
<feature type="region of interest" description="Disordered" evidence="1">
    <location>
        <begin position="57"/>
        <end position="86"/>
    </location>
</feature>
<evidence type="ECO:0000313" key="3">
    <source>
        <dbReference type="EMBL" id="MFC7191818.1"/>
    </source>
</evidence>
<dbReference type="AlphaFoldDB" id="A0ABD5YRL9"/>
<sequence>MDNEVRLWMVERTYDTRNLITLIYATTDGERYYQKELSSSLLSRTTVTAAIEVADEDLEPTSDDTRQRYAEEATRMAEKHAPDDEV</sequence>
<evidence type="ECO:0000313" key="4">
    <source>
        <dbReference type="Proteomes" id="UP001596417"/>
    </source>
</evidence>
<protein>
    <recommendedName>
        <fullName evidence="2">DUF7967 domain-containing protein</fullName>
    </recommendedName>
</protein>
<name>A0ABD5YRL9_9EURY</name>
<dbReference type="GeneID" id="76201606"/>
<organism evidence="3 4">
    <name type="scientific">Halocatena marina</name>
    <dbReference type="NCBI Taxonomy" id="2934937"/>
    <lineage>
        <taxon>Archaea</taxon>
        <taxon>Methanobacteriati</taxon>
        <taxon>Methanobacteriota</taxon>
        <taxon>Stenosarchaea group</taxon>
        <taxon>Halobacteria</taxon>
        <taxon>Halobacteriales</taxon>
        <taxon>Natronomonadaceae</taxon>
        <taxon>Halocatena</taxon>
    </lineage>
</organism>
<feature type="compositionally biased region" description="Basic and acidic residues" evidence="1">
    <location>
        <begin position="63"/>
        <end position="86"/>
    </location>
</feature>
<evidence type="ECO:0000259" key="2">
    <source>
        <dbReference type="Pfam" id="PF25921"/>
    </source>
</evidence>
<feature type="domain" description="DUF7967" evidence="2">
    <location>
        <begin position="1"/>
        <end position="86"/>
    </location>
</feature>
<dbReference type="InterPro" id="IPR058273">
    <property type="entry name" value="DUF7967"/>
</dbReference>
<evidence type="ECO:0000256" key="1">
    <source>
        <dbReference type="SAM" id="MobiDB-lite"/>
    </source>
</evidence>
<keyword evidence="4" id="KW-1185">Reference proteome</keyword>
<dbReference type="RefSeq" id="WP_248903709.1">
    <property type="nucleotide sequence ID" value="NZ_CP109979.1"/>
</dbReference>
<reference evidence="3 4" key="1">
    <citation type="journal article" date="2019" name="Int. J. Syst. Evol. Microbiol.">
        <title>The Global Catalogue of Microorganisms (GCM) 10K type strain sequencing project: providing services to taxonomists for standard genome sequencing and annotation.</title>
        <authorList>
            <consortium name="The Broad Institute Genomics Platform"/>
            <consortium name="The Broad Institute Genome Sequencing Center for Infectious Disease"/>
            <person name="Wu L."/>
            <person name="Ma J."/>
        </authorList>
    </citation>
    <scope>NUCLEOTIDE SEQUENCE [LARGE SCALE GENOMIC DNA]</scope>
    <source>
        <strain evidence="3 4">RDMS1</strain>
    </source>
</reference>
<accession>A0ABD5YRL9</accession>
<dbReference type="Pfam" id="PF25921">
    <property type="entry name" value="DUF7967"/>
    <property type="match status" value="1"/>
</dbReference>
<gene>
    <name evidence="3" type="ORF">ACFQL7_19895</name>
</gene>